<evidence type="ECO:0000313" key="3">
    <source>
        <dbReference type="EMBL" id="MEK7950803.1"/>
    </source>
</evidence>
<name>A0ABU9ASV6_9BACT</name>
<reference evidence="3 4" key="1">
    <citation type="submission" date="2024-04" db="EMBL/GenBank/DDBJ databases">
        <title>Luteolibacter sp. isolated from soil.</title>
        <authorList>
            <person name="An J."/>
        </authorList>
    </citation>
    <scope>NUCLEOTIDE SEQUENCE [LARGE SCALE GENOMIC DNA]</scope>
    <source>
        <strain evidence="3 4">Y139</strain>
    </source>
</reference>
<protein>
    <submittedName>
        <fullName evidence="3">Class I SAM-dependent methyltransferase</fullName>
        <ecNumber evidence="3">2.1.1.-</ecNumber>
    </submittedName>
</protein>
<dbReference type="EC" id="2.1.1.-" evidence="3"/>
<dbReference type="RefSeq" id="WP_341404404.1">
    <property type="nucleotide sequence ID" value="NZ_JBBUKT010000003.1"/>
</dbReference>
<dbReference type="PANTHER" id="PTHR43667:SF2">
    <property type="entry name" value="FATTY ACID C-METHYL TRANSFERASE"/>
    <property type="match status" value="1"/>
</dbReference>
<dbReference type="Pfam" id="PF10119">
    <property type="entry name" value="MethyTransf_Reg"/>
    <property type="match status" value="1"/>
</dbReference>
<feature type="domain" description="Methyltransferase regulatory" evidence="1">
    <location>
        <begin position="242"/>
        <end position="317"/>
    </location>
</feature>
<evidence type="ECO:0000313" key="4">
    <source>
        <dbReference type="Proteomes" id="UP001371305"/>
    </source>
</evidence>
<dbReference type="InterPro" id="IPR029063">
    <property type="entry name" value="SAM-dependent_MTases_sf"/>
</dbReference>
<dbReference type="Gene3D" id="3.40.50.150">
    <property type="entry name" value="Vaccinia Virus protein VP39"/>
    <property type="match status" value="1"/>
</dbReference>
<dbReference type="GO" id="GO:0008168">
    <property type="term" value="F:methyltransferase activity"/>
    <property type="evidence" value="ECO:0007669"/>
    <property type="project" value="UniProtKB-KW"/>
</dbReference>
<dbReference type="GO" id="GO:0032259">
    <property type="term" value="P:methylation"/>
    <property type="evidence" value="ECO:0007669"/>
    <property type="project" value="UniProtKB-KW"/>
</dbReference>
<organism evidence="3 4">
    <name type="scientific">Luteolibacter soli</name>
    <dbReference type="NCBI Taxonomy" id="3135280"/>
    <lineage>
        <taxon>Bacteria</taxon>
        <taxon>Pseudomonadati</taxon>
        <taxon>Verrucomicrobiota</taxon>
        <taxon>Verrucomicrobiia</taxon>
        <taxon>Verrucomicrobiales</taxon>
        <taxon>Verrucomicrobiaceae</taxon>
        <taxon>Luteolibacter</taxon>
    </lineage>
</organism>
<dbReference type="EMBL" id="JBBUKT010000003">
    <property type="protein sequence ID" value="MEK7950803.1"/>
    <property type="molecule type" value="Genomic_DNA"/>
</dbReference>
<sequence length="495" mass="54392">MPFRLHANPPRMASTLPAKKVMNDPVRELYSERRYPDLSHPVTDISRLWVSARVAGLAQLAEPTNCRVLEFGCAAGQNLLPLAARYPKSDFTGLDFSDTAVRQARQLSYDAGLSNIRFETADLQHWRASHPCDFLIAHGVFSWVPDEVKTRVLDHCGQVLSESGVACISYNTLPGWSLRRDLVPLVKALANNPAAAGLGETVESVAASLADMAGANTAHAANVQAICRDMVKKGPTVLPFDDFAPICDAVYFAQFATWAAERGLRYLGEARLQDNLPDGVSPEAFDRLAPLAADPILLQQTLDLLSGRTHRNSLFCRADAPLEDNTTTAVVMHFAAGLGSIKLPPVESLAVSQFRELLEEVAPSCISVQELIRRTAERLGSSWDPARHGRELAGWIYQAARLGGIELRSEPLEIRRESLAAPQLSPLNLHFAAANRPVVDVRHFPCRFPDGHERLLAAMDGSQPADQLAERAREEFPQLDFPRWLAHLAERGIVT</sequence>
<dbReference type="SUPFAM" id="SSF53335">
    <property type="entry name" value="S-adenosyl-L-methionine-dependent methyltransferases"/>
    <property type="match status" value="1"/>
</dbReference>
<keyword evidence="3" id="KW-0808">Transferase</keyword>
<dbReference type="CDD" id="cd02440">
    <property type="entry name" value="AdoMet_MTases"/>
    <property type="match status" value="1"/>
</dbReference>
<feature type="domain" description="Methyltransferase" evidence="2">
    <location>
        <begin position="68"/>
        <end position="164"/>
    </location>
</feature>
<dbReference type="InterPro" id="IPR018773">
    <property type="entry name" value="MeTrfase_reg_dom_prd"/>
</dbReference>
<keyword evidence="4" id="KW-1185">Reference proteome</keyword>
<gene>
    <name evidence="3" type="ORF">WKV53_09865</name>
</gene>
<keyword evidence="3" id="KW-0489">Methyltransferase</keyword>
<comment type="caution">
    <text evidence="3">The sequence shown here is derived from an EMBL/GenBank/DDBJ whole genome shotgun (WGS) entry which is preliminary data.</text>
</comment>
<evidence type="ECO:0000259" key="1">
    <source>
        <dbReference type="Pfam" id="PF10119"/>
    </source>
</evidence>
<evidence type="ECO:0000259" key="2">
    <source>
        <dbReference type="Pfam" id="PF13649"/>
    </source>
</evidence>
<dbReference type="InterPro" id="IPR041698">
    <property type="entry name" value="Methyltransf_25"/>
</dbReference>
<proteinExistence type="predicted"/>
<accession>A0ABU9ASV6</accession>
<dbReference type="Pfam" id="PF13649">
    <property type="entry name" value="Methyltransf_25"/>
    <property type="match status" value="1"/>
</dbReference>
<dbReference type="Proteomes" id="UP001371305">
    <property type="component" value="Unassembled WGS sequence"/>
</dbReference>
<dbReference type="PANTHER" id="PTHR43667">
    <property type="entry name" value="CYCLOPROPANE-FATTY-ACYL-PHOSPHOLIPID SYNTHASE"/>
    <property type="match status" value="1"/>
</dbReference>
<dbReference type="InterPro" id="IPR050723">
    <property type="entry name" value="CFA/CMAS"/>
</dbReference>